<dbReference type="PROSITE" id="PS51767">
    <property type="entry name" value="PEPTIDASE_A1"/>
    <property type="match status" value="1"/>
</dbReference>
<proteinExistence type="inferred from homology"/>
<dbReference type="Gene3D" id="2.40.70.10">
    <property type="entry name" value="Acid Proteases"/>
    <property type="match status" value="2"/>
</dbReference>
<dbReference type="SUPFAM" id="SSF50630">
    <property type="entry name" value="Acid proteases"/>
    <property type="match status" value="1"/>
</dbReference>
<dbReference type="EMBL" id="LT635765">
    <property type="protein sequence ID" value="SGZ51245.1"/>
    <property type="molecule type" value="Genomic_DNA"/>
</dbReference>
<dbReference type="InterPro" id="IPR021109">
    <property type="entry name" value="Peptidase_aspartic_dom_sf"/>
</dbReference>
<accession>A0A1L0G3R3</accession>
<dbReference type="GO" id="GO:0004190">
    <property type="term" value="F:aspartic-type endopeptidase activity"/>
    <property type="evidence" value="ECO:0007669"/>
    <property type="project" value="InterPro"/>
</dbReference>
<evidence type="ECO:0000313" key="6">
    <source>
        <dbReference type="Proteomes" id="UP000182259"/>
    </source>
</evidence>
<keyword evidence="2" id="KW-1015">Disulfide bond</keyword>
<evidence type="ECO:0000313" key="5">
    <source>
        <dbReference type="EMBL" id="SGZ51245.1"/>
    </source>
</evidence>
<name>A0A1L0G3R3_9ASCO</name>
<dbReference type="PANTHER" id="PTHR47966">
    <property type="entry name" value="BETA-SITE APP-CLEAVING ENZYME, ISOFORM A-RELATED"/>
    <property type="match status" value="1"/>
</dbReference>
<reference evidence="5 6" key="1">
    <citation type="submission" date="2016-10" db="EMBL/GenBank/DDBJ databases">
        <authorList>
            <person name="de Groot N.N."/>
        </authorList>
    </citation>
    <scope>NUCLEOTIDE SEQUENCE [LARGE SCALE GENOMIC DNA]</scope>
    <source>
        <strain evidence="5 6">PYCC 4715</strain>
    </source>
</reference>
<dbReference type="GO" id="GO:0006508">
    <property type="term" value="P:proteolysis"/>
    <property type="evidence" value="ECO:0007669"/>
    <property type="project" value="InterPro"/>
</dbReference>
<organism evidence="5 6">
    <name type="scientific">Sungouiella intermedia</name>
    <dbReference type="NCBI Taxonomy" id="45354"/>
    <lineage>
        <taxon>Eukaryota</taxon>
        <taxon>Fungi</taxon>
        <taxon>Dikarya</taxon>
        <taxon>Ascomycota</taxon>
        <taxon>Saccharomycotina</taxon>
        <taxon>Pichiomycetes</taxon>
        <taxon>Metschnikowiaceae</taxon>
        <taxon>Sungouiella</taxon>
    </lineage>
</organism>
<keyword evidence="3" id="KW-0732">Signal</keyword>
<evidence type="ECO:0000256" key="1">
    <source>
        <dbReference type="ARBA" id="ARBA00007447"/>
    </source>
</evidence>
<feature type="domain" description="Peptidase A1" evidence="4">
    <location>
        <begin position="46"/>
        <end position="364"/>
    </location>
</feature>
<feature type="chain" id="PRO_5012701713" evidence="3">
    <location>
        <begin position="17"/>
        <end position="480"/>
    </location>
</feature>
<comment type="similarity">
    <text evidence="1">Belongs to the peptidase A1 family.</text>
</comment>
<evidence type="ECO:0000256" key="2">
    <source>
        <dbReference type="ARBA" id="ARBA00023157"/>
    </source>
</evidence>
<dbReference type="Proteomes" id="UP000182259">
    <property type="component" value="Chromosome II"/>
</dbReference>
<dbReference type="PANTHER" id="PTHR47966:SF65">
    <property type="entry name" value="ASPARTIC-TYPE ENDOPEPTIDASE"/>
    <property type="match status" value="1"/>
</dbReference>
<gene>
    <name evidence="5" type="ORF">SAMEA4029009_CIC11G00000001459</name>
</gene>
<evidence type="ECO:0000256" key="3">
    <source>
        <dbReference type="SAM" id="SignalP"/>
    </source>
</evidence>
<sequence length="480" mass="53350">MLLFTFFLMLFVNAHMRTKLTALAPDKGLSPRDFVKGELLNRKAYFSAEFVVGSDNDTVRVWVGTGLNLLWFPTYLCFYYYSYKRDTLYDLLRCQSGGVYSPASLSSFLNTTKVFHYENVFTSRYARGYFGTDVIEYGDFRGNITFGIGTNTSFVGQLGLGFPSNALASSEATLNQPSFLEQLVENGHIQSNAYSFQMGLNNASEGTLLLGAVDHAEYEEPLQKVRMVDMFLGGPSSVLILFDGFLGNGFNSDVNIPIEISMEYTGLSFPYGSIDGILEYLEVENDDFGNYLVQCNLLNLTELISFYFSGVEIQVPVRNLVSQVSSGFCVLSIIEGPGLAYIGGDILKSAYYVVDLNNKEVALAQAKNSSNENIEDIISTIPLALEAPLYSYTNVAKKYSYETSEWFTSLYKVPHRPKYSTNTGSRSVDWGNTTYRLEFSTSSDYYGYWASRNGGEQGTGIESGLSTLALLLIQLLSTLL</sequence>
<dbReference type="InterPro" id="IPR001461">
    <property type="entry name" value="Aspartic_peptidase_A1"/>
</dbReference>
<feature type="signal peptide" evidence="3">
    <location>
        <begin position="1"/>
        <end position="16"/>
    </location>
</feature>
<dbReference type="InterPro" id="IPR033121">
    <property type="entry name" value="PEPTIDASE_A1"/>
</dbReference>
<evidence type="ECO:0000259" key="4">
    <source>
        <dbReference type="PROSITE" id="PS51767"/>
    </source>
</evidence>
<dbReference type="Pfam" id="PF00026">
    <property type="entry name" value="Asp"/>
    <property type="match status" value="1"/>
</dbReference>
<protein>
    <submittedName>
        <fullName evidence="5">CIC11C00000001459</fullName>
    </submittedName>
</protein>
<dbReference type="AlphaFoldDB" id="A0A1L0G3R3"/>